<dbReference type="PANTHER" id="PTHR28012:SF1">
    <property type="entry name" value="NUCLEAR FUSION PROTEIN KAR5"/>
    <property type="match status" value="1"/>
</dbReference>
<gene>
    <name evidence="14" type="ORF">MKZ38_007174</name>
</gene>
<evidence type="ECO:0000256" key="2">
    <source>
        <dbReference type="ARBA" id="ARBA00004126"/>
    </source>
</evidence>
<evidence type="ECO:0008006" key="16">
    <source>
        <dbReference type="Google" id="ProtNLM"/>
    </source>
</evidence>
<dbReference type="Proteomes" id="UP001201980">
    <property type="component" value="Unassembled WGS sequence"/>
</dbReference>
<evidence type="ECO:0000313" key="14">
    <source>
        <dbReference type="EMBL" id="KAJ2894856.1"/>
    </source>
</evidence>
<evidence type="ECO:0000256" key="5">
    <source>
        <dbReference type="ARBA" id="ARBA00022459"/>
    </source>
</evidence>
<organism evidence="14 15">
    <name type="scientific">Zalerion maritima</name>
    <dbReference type="NCBI Taxonomy" id="339359"/>
    <lineage>
        <taxon>Eukaryota</taxon>
        <taxon>Fungi</taxon>
        <taxon>Dikarya</taxon>
        <taxon>Ascomycota</taxon>
        <taxon>Pezizomycotina</taxon>
        <taxon>Sordariomycetes</taxon>
        <taxon>Lulworthiomycetidae</taxon>
        <taxon>Lulworthiales</taxon>
        <taxon>Lulworthiaceae</taxon>
        <taxon>Zalerion</taxon>
    </lineage>
</organism>
<proteinExistence type="inferred from homology"/>
<evidence type="ECO:0000256" key="11">
    <source>
        <dbReference type="ARBA" id="ARBA00023180"/>
    </source>
</evidence>
<keyword evidence="5" id="KW-0415">Karyogamy</keyword>
<name>A0AAD5RMY8_9PEZI</name>
<evidence type="ECO:0000256" key="3">
    <source>
        <dbReference type="ARBA" id="ARBA00004586"/>
    </source>
</evidence>
<dbReference type="GO" id="GO:0048288">
    <property type="term" value="P:nuclear membrane fusion involved in karyogamy"/>
    <property type="evidence" value="ECO:0007669"/>
    <property type="project" value="InterPro"/>
</dbReference>
<evidence type="ECO:0000256" key="13">
    <source>
        <dbReference type="SAM" id="SignalP"/>
    </source>
</evidence>
<dbReference type="GO" id="GO:0000742">
    <property type="term" value="P:karyogamy involved in conjugation with cellular fusion"/>
    <property type="evidence" value="ECO:0007669"/>
    <property type="project" value="InterPro"/>
</dbReference>
<keyword evidence="8" id="KW-0256">Endoplasmic reticulum</keyword>
<comment type="function">
    <text evidence="1">Required for nuclear membrane fusion during karyogamy.</text>
</comment>
<evidence type="ECO:0000313" key="15">
    <source>
        <dbReference type="Proteomes" id="UP001201980"/>
    </source>
</evidence>
<sequence length="513" mass="56156">MYLQLPGLQAVLCLGLLLLECTAAGFLWGVSDIKVPKEAEIHHRRARVSEPRAQEVIQPDSRLPNIYAVAIKALEELKSGPFCHQIAAVMLHNNCKLLEGKDDAAVLTDTGRRMTDFVDSYAASLAICDLERGAFAIPSSCSKFTESSLRRVSDTGRAELHVNTREIEECLAGLGKDPSAWNTWVSYKHKALMVCEAGRADSNKAQSVLLYQRLAKVVEQLLNGVEHEMHTTMQHFESRVQETSESLDKLNPQVDNLRVGMQRVENLLSKNIEESIKKSSDAINAGVQNAANLQDMIGKMLKAVLETHTDVGAAHEKSLAHVRRRADEELNVFMSAVAAAIASSATLQDQIELSRIQSEQLAQRQEALEAGMEKLITVTDTLANDQNKQAYQLTLANNITSDLLDTLETATASAASVNTSLLSKSGSKWWLYVVCPAASLVFGSYGLPPSALRNIGLLALGEIVGLLVSTYPRASSLVSTSFLFSSFWHSPTSPLFEYGPDMMAQLNKTELKT</sequence>
<feature type="chain" id="PRO_5042188597" description="Nuclear membrane fusion protein Kar5" evidence="13">
    <location>
        <begin position="24"/>
        <end position="513"/>
    </location>
</feature>
<evidence type="ECO:0000256" key="4">
    <source>
        <dbReference type="ARBA" id="ARBA00010473"/>
    </source>
</evidence>
<dbReference type="AlphaFoldDB" id="A0AAD5RMY8"/>
<evidence type="ECO:0000256" key="1">
    <source>
        <dbReference type="ARBA" id="ARBA00003389"/>
    </source>
</evidence>
<dbReference type="InterPro" id="IPR007292">
    <property type="entry name" value="Nuclear_fusion_Kar5"/>
</dbReference>
<evidence type="ECO:0000256" key="7">
    <source>
        <dbReference type="ARBA" id="ARBA00022729"/>
    </source>
</evidence>
<evidence type="ECO:0000256" key="10">
    <source>
        <dbReference type="ARBA" id="ARBA00023136"/>
    </source>
</evidence>
<evidence type="ECO:0000256" key="8">
    <source>
        <dbReference type="ARBA" id="ARBA00022824"/>
    </source>
</evidence>
<comment type="similarity">
    <text evidence="4">Belongs to the KAR5 family.</text>
</comment>
<comment type="subcellular location">
    <subcellularLocation>
        <location evidence="3">Endoplasmic reticulum membrane</location>
    </subcellularLocation>
    <subcellularLocation>
        <location evidence="2">Nucleus membrane</location>
    </subcellularLocation>
</comment>
<accession>A0AAD5RMY8</accession>
<comment type="caution">
    <text evidence="14">The sequence shown here is derived from an EMBL/GenBank/DDBJ whole genome shotgun (WGS) entry which is preliminary data.</text>
</comment>
<evidence type="ECO:0000256" key="6">
    <source>
        <dbReference type="ARBA" id="ARBA00022692"/>
    </source>
</evidence>
<dbReference type="GO" id="GO:0031965">
    <property type="term" value="C:nuclear membrane"/>
    <property type="evidence" value="ECO:0007669"/>
    <property type="project" value="UniProtKB-SubCell"/>
</dbReference>
<dbReference type="GO" id="GO:0005789">
    <property type="term" value="C:endoplasmic reticulum membrane"/>
    <property type="evidence" value="ECO:0007669"/>
    <property type="project" value="UniProtKB-SubCell"/>
</dbReference>
<keyword evidence="9" id="KW-1133">Transmembrane helix</keyword>
<dbReference type="EMBL" id="JAKWBI020000450">
    <property type="protein sequence ID" value="KAJ2894856.1"/>
    <property type="molecule type" value="Genomic_DNA"/>
</dbReference>
<dbReference type="PANTHER" id="PTHR28012">
    <property type="entry name" value="NUCLEAR FUSION PROTEIN KAR5"/>
    <property type="match status" value="1"/>
</dbReference>
<evidence type="ECO:0000256" key="12">
    <source>
        <dbReference type="ARBA" id="ARBA00023242"/>
    </source>
</evidence>
<reference evidence="14" key="1">
    <citation type="submission" date="2022-07" db="EMBL/GenBank/DDBJ databases">
        <title>Draft genome sequence of Zalerion maritima ATCC 34329, a (micro)plastics degrading marine fungus.</title>
        <authorList>
            <person name="Paco A."/>
            <person name="Goncalves M.F.M."/>
            <person name="Rocha-Santos T.A.P."/>
            <person name="Alves A."/>
        </authorList>
    </citation>
    <scope>NUCLEOTIDE SEQUENCE</scope>
    <source>
        <strain evidence="14">ATCC 34329</strain>
    </source>
</reference>
<keyword evidence="12" id="KW-0539">Nucleus</keyword>
<keyword evidence="11" id="KW-0325">Glycoprotein</keyword>
<evidence type="ECO:0000256" key="9">
    <source>
        <dbReference type="ARBA" id="ARBA00022989"/>
    </source>
</evidence>
<protein>
    <recommendedName>
        <fullName evidence="16">Nuclear membrane fusion protein Kar5</fullName>
    </recommendedName>
</protein>
<keyword evidence="7 13" id="KW-0732">Signal</keyword>
<keyword evidence="10" id="KW-0472">Membrane</keyword>
<feature type="signal peptide" evidence="13">
    <location>
        <begin position="1"/>
        <end position="23"/>
    </location>
</feature>
<keyword evidence="15" id="KW-1185">Reference proteome</keyword>
<keyword evidence="6" id="KW-0812">Transmembrane</keyword>